<evidence type="ECO:0000313" key="3">
    <source>
        <dbReference type="EMBL" id="CAK1596945.1"/>
    </source>
</evidence>
<dbReference type="SMART" id="SM00596">
    <property type="entry name" value="PRE_C2HC"/>
    <property type="match status" value="1"/>
</dbReference>
<feature type="compositionally biased region" description="Low complexity" evidence="1">
    <location>
        <begin position="122"/>
        <end position="138"/>
    </location>
</feature>
<dbReference type="PANTHER" id="PTHR33273:SF2">
    <property type="entry name" value="ENDONUCLEASE_EXONUCLEASE_PHOSPHATASE DOMAIN-CONTAINING PROTEIN"/>
    <property type="match status" value="1"/>
</dbReference>
<accession>A0AAV1LNB0</accession>
<feature type="domain" description="Pre-C2HC" evidence="2">
    <location>
        <begin position="249"/>
        <end position="318"/>
    </location>
</feature>
<evidence type="ECO:0000259" key="2">
    <source>
        <dbReference type="SMART" id="SM00596"/>
    </source>
</evidence>
<feature type="compositionally biased region" description="Basic residues" evidence="1">
    <location>
        <begin position="382"/>
        <end position="396"/>
    </location>
</feature>
<feature type="region of interest" description="Disordered" evidence="1">
    <location>
        <begin position="378"/>
        <end position="448"/>
    </location>
</feature>
<evidence type="ECO:0000256" key="1">
    <source>
        <dbReference type="SAM" id="MobiDB-lite"/>
    </source>
</evidence>
<organism evidence="3 4">
    <name type="scientific">Parnassius mnemosyne</name>
    <name type="common">clouded apollo</name>
    <dbReference type="NCBI Taxonomy" id="213953"/>
    <lineage>
        <taxon>Eukaryota</taxon>
        <taxon>Metazoa</taxon>
        <taxon>Ecdysozoa</taxon>
        <taxon>Arthropoda</taxon>
        <taxon>Hexapoda</taxon>
        <taxon>Insecta</taxon>
        <taxon>Pterygota</taxon>
        <taxon>Neoptera</taxon>
        <taxon>Endopterygota</taxon>
        <taxon>Lepidoptera</taxon>
        <taxon>Glossata</taxon>
        <taxon>Ditrysia</taxon>
        <taxon>Papilionoidea</taxon>
        <taxon>Papilionidae</taxon>
        <taxon>Parnassiinae</taxon>
        <taxon>Parnassini</taxon>
        <taxon>Parnassius</taxon>
        <taxon>Driopa</taxon>
    </lineage>
</organism>
<dbReference type="Pfam" id="PF07530">
    <property type="entry name" value="PRE_C2HC"/>
    <property type="match status" value="1"/>
</dbReference>
<dbReference type="Proteomes" id="UP001314205">
    <property type="component" value="Unassembled WGS sequence"/>
</dbReference>
<keyword evidence="4" id="KW-1185">Reference proteome</keyword>
<dbReference type="AlphaFoldDB" id="A0AAV1LNB0"/>
<feature type="region of interest" description="Disordered" evidence="1">
    <location>
        <begin position="35"/>
        <end position="172"/>
    </location>
</feature>
<gene>
    <name evidence="3" type="ORF">PARMNEM_LOCUS16233</name>
</gene>
<dbReference type="EMBL" id="CAVLGL010000094">
    <property type="protein sequence ID" value="CAK1596945.1"/>
    <property type="molecule type" value="Genomic_DNA"/>
</dbReference>
<protein>
    <recommendedName>
        <fullName evidence="2">Pre-C2HC domain-containing protein</fullName>
    </recommendedName>
</protein>
<dbReference type="PANTHER" id="PTHR33273">
    <property type="entry name" value="DOMAIN-CONTAINING PROTEIN, PUTATIVE-RELATED"/>
    <property type="match status" value="1"/>
</dbReference>
<feature type="compositionally biased region" description="Low complexity" evidence="1">
    <location>
        <begin position="429"/>
        <end position="448"/>
    </location>
</feature>
<sequence>MAAITIAELADFFSRACPDVWATFLAQRQTPAAERPTLLVDDPMSPSTGPATPASVETLYDVGSPAPSALSTRGPSPAFSDAETGSEMEFDVAKPAMPDDEGFTVVSGKKRKRPAAKKGAEPHSAPSSPSSSPNATPAKKTAPSARPKIAKIANSEPAAVRKEKPPPPIILQDKSRWSNLSHWIDSKKIFCPKVHNGGQGIRIHVSTTDDFRALTAHLKVQKLSFHTYALAEERNLRVVVRGLPKELETEHILSDLKSQNLPVREVHRMHHPTDKKRYLDLCLVILDLSPEGKEIYNIRRICNLTGITVEAPRNRGIVGQCHRCQLYGHSAKNCYAKPRCVKCLGDHGTPECTRTPESEGPPSCVLCGEAGHPANYRGCTKAPRRKWRGGANRRGRAASASRSRPRQHAPSLAPISVSQPAPPQPHTKPAPAKGSSGQGVSSSVPSAPASNAWVKPPAIVSAAASRPAPSLQAQKPKLAPQASSTFAADFSLVCSFFNNINVAEVSSLARKLREAKSAQDKLNATIEHINLIDAIGSFQCA</sequence>
<name>A0AAV1LNB0_9NEOP</name>
<reference evidence="3 4" key="1">
    <citation type="submission" date="2023-11" db="EMBL/GenBank/DDBJ databases">
        <authorList>
            <person name="Hedman E."/>
            <person name="Englund M."/>
            <person name="Stromberg M."/>
            <person name="Nyberg Akerstrom W."/>
            <person name="Nylinder S."/>
            <person name="Jareborg N."/>
            <person name="Kallberg Y."/>
            <person name="Kronander E."/>
        </authorList>
    </citation>
    <scope>NUCLEOTIDE SEQUENCE [LARGE SCALE GENOMIC DNA]</scope>
</reference>
<dbReference type="InterPro" id="IPR006579">
    <property type="entry name" value="Pre_C2HC_dom"/>
</dbReference>
<comment type="caution">
    <text evidence="3">The sequence shown here is derived from an EMBL/GenBank/DDBJ whole genome shotgun (WGS) entry which is preliminary data.</text>
</comment>
<proteinExistence type="predicted"/>
<evidence type="ECO:0000313" key="4">
    <source>
        <dbReference type="Proteomes" id="UP001314205"/>
    </source>
</evidence>